<dbReference type="Proteomes" id="UP001054837">
    <property type="component" value="Unassembled WGS sequence"/>
</dbReference>
<dbReference type="EMBL" id="BPLQ01011105">
    <property type="protein sequence ID" value="GIY55708.1"/>
    <property type="molecule type" value="Genomic_DNA"/>
</dbReference>
<evidence type="ECO:0000256" key="1">
    <source>
        <dbReference type="SAM" id="MobiDB-lite"/>
    </source>
</evidence>
<feature type="region of interest" description="Disordered" evidence="1">
    <location>
        <begin position="20"/>
        <end position="64"/>
    </location>
</feature>
<organism evidence="2 3">
    <name type="scientific">Caerostris darwini</name>
    <dbReference type="NCBI Taxonomy" id="1538125"/>
    <lineage>
        <taxon>Eukaryota</taxon>
        <taxon>Metazoa</taxon>
        <taxon>Ecdysozoa</taxon>
        <taxon>Arthropoda</taxon>
        <taxon>Chelicerata</taxon>
        <taxon>Arachnida</taxon>
        <taxon>Araneae</taxon>
        <taxon>Araneomorphae</taxon>
        <taxon>Entelegynae</taxon>
        <taxon>Araneoidea</taxon>
        <taxon>Araneidae</taxon>
        <taxon>Caerostris</taxon>
    </lineage>
</organism>
<evidence type="ECO:0000313" key="2">
    <source>
        <dbReference type="EMBL" id="GIY55708.1"/>
    </source>
</evidence>
<feature type="compositionally biased region" description="Polar residues" evidence="1">
    <location>
        <begin position="47"/>
        <end position="63"/>
    </location>
</feature>
<keyword evidence="3" id="KW-1185">Reference proteome</keyword>
<sequence>MQPIARYEVACDGESHLQAGLKKPLIQRRQSGGRKRESRKRDASCADPSSPSVHCSAAPSQNMGRKRSFLLSCKQTDSGKIARTAVLFSELSLQVSVSMRRESDSLSSLEKPTSKLNTQKT</sequence>
<name>A0AAV4UD64_9ARAC</name>
<proteinExistence type="predicted"/>
<dbReference type="AlphaFoldDB" id="A0AAV4UD64"/>
<feature type="region of interest" description="Disordered" evidence="1">
    <location>
        <begin position="97"/>
        <end position="121"/>
    </location>
</feature>
<comment type="caution">
    <text evidence="2">The sequence shown here is derived from an EMBL/GenBank/DDBJ whole genome shotgun (WGS) entry which is preliminary data.</text>
</comment>
<accession>A0AAV4UD64</accession>
<evidence type="ECO:0000313" key="3">
    <source>
        <dbReference type="Proteomes" id="UP001054837"/>
    </source>
</evidence>
<gene>
    <name evidence="2" type="ORF">CDAR_529081</name>
</gene>
<feature type="compositionally biased region" description="Polar residues" evidence="1">
    <location>
        <begin position="105"/>
        <end position="121"/>
    </location>
</feature>
<protein>
    <submittedName>
        <fullName evidence="2">Uncharacterized protein</fullName>
    </submittedName>
</protein>
<reference evidence="2 3" key="1">
    <citation type="submission" date="2021-06" db="EMBL/GenBank/DDBJ databases">
        <title>Caerostris darwini draft genome.</title>
        <authorList>
            <person name="Kono N."/>
            <person name="Arakawa K."/>
        </authorList>
    </citation>
    <scope>NUCLEOTIDE SEQUENCE [LARGE SCALE GENOMIC DNA]</scope>
</reference>